<gene>
    <name evidence="1" type="ORF">F7D95_05740</name>
</gene>
<protein>
    <submittedName>
        <fullName evidence="1">Uncharacterized protein</fullName>
    </submittedName>
</protein>
<dbReference type="AlphaFoldDB" id="A0AA90ZKS6"/>
<proteinExistence type="predicted"/>
<sequence length="71" mass="7998">MKKDGLGSKNRLGGGKFGLIYAEKTDFTPIYAKNYPLANGFCCTFAPEKIKRRCETLSSSFTYTRITMGFR</sequence>
<evidence type="ECO:0000313" key="1">
    <source>
        <dbReference type="EMBL" id="MQN12331.1"/>
    </source>
</evidence>
<reference evidence="2" key="1">
    <citation type="submission" date="2019-09" db="EMBL/GenBank/DDBJ databases">
        <title>Distinct polysaccharide growth profiles of human intestinal Prevotella copri isolates.</title>
        <authorList>
            <person name="Fehlner-Peach H."/>
            <person name="Magnabosco C."/>
            <person name="Raghavan V."/>
            <person name="Scher J.U."/>
            <person name="Tett A."/>
            <person name="Cox L.M."/>
            <person name="Gottsegen C."/>
            <person name="Watters A."/>
            <person name="Wiltshire- Gordon J.D."/>
            <person name="Segata N."/>
            <person name="Bonneau R."/>
            <person name="Littman D.R."/>
        </authorList>
    </citation>
    <scope>NUCLEOTIDE SEQUENCE [LARGE SCALE GENOMIC DNA]</scope>
    <source>
        <strain evidence="2">iAQ1179</strain>
    </source>
</reference>
<accession>A0AA90ZKS6</accession>
<organism evidence="1 2">
    <name type="scientific">Segatella copri</name>
    <dbReference type="NCBI Taxonomy" id="165179"/>
    <lineage>
        <taxon>Bacteria</taxon>
        <taxon>Pseudomonadati</taxon>
        <taxon>Bacteroidota</taxon>
        <taxon>Bacteroidia</taxon>
        <taxon>Bacteroidales</taxon>
        <taxon>Prevotellaceae</taxon>
        <taxon>Segatella</taxon>
    </lineage>
</organism>
<name>A0AA90ZKS6_9BACT</name>
<dbReference type="Proteomes" id="UP000442105">
    <property type="component" value="Unassembled WGS sequence"/>
</dbReference>
<dbReference type="EMBL" id="VZCW01000147">
    <property type="protein sequence ID" value="MQN12331.1"/>
    <property type="molecule type" value="Genomic_DNA"/>
</dbReference>
<comment type="caution">
    <text evidence="1">The sequence shown here is derived from an EMBL/GenBank/DDBJ whole genome shotgun (WGS) entry which is preliminary data.</text>
</comment>
<dbReference type="RefSeq" id="WP_153128272.1">
    <property type="nucleotide sequence ID" value="NZ_VZCW01000147.1"/>
</dbReference>
<evidence type="ECO:0000313" key="2">
    <source>
        <dbReference type="Proteomes" id="UP000442105"/>
    </source>
</evidence>